<dbReference type="InterPro" id="IPR021368">
    <property type="entry name" value="T7SS_EccE"/>
</dbReference>
<proteinExistence type="inferred from homology"/>
<evidence type="ECO:0000256" key="2">
    <source>
        <dbReference type="ARBA" id="ARBA00007759"/>
    </source>
</evidence>
<comment type="similarity">
    <text evidence="2">Belongs to the EccE family.</text>
</comment>
<dbReference type="RefSeq" id="WP_390321731.1">
    <property type="nucleotide sequence ID" value="NZ_JBHSPB010000043.1"/>
</dbReference>
<keyword evidence="3" id="KW-1003">Cell membrane</keyword>
<feature type="domain" description="Type VII secretion system protein EccE" evidence="9">
    <location>
        <begin position="270"/>
        <end position="380"/>
    </location>
</feature>
<evidence type="ECO:0000256" key="7">
    <source>
        <dbReference type="SAM" id="MobiDB-lite"/>
    </source>
</evidence>
<keyword evidence="11" id="KW-1185">Reference proteome</keyword>
<evidence type="ECO:0000313" key="11">
    <source>
        <dbReference type="Proteomes" id="UP001596083"/>
    </source>
</evidence>
<feature type="transmembrane region" description="Helical" evidence="8">
    <location>
        <begin position="7"/>
        <end position="23"/>
    </location>
</feature>
<evidence type="ECO:0000313" key="10">
    <source>
        <dbReference type="EMBL" id="MFC5725003.1"/>
    </source>
</evidence>
<feature type="region of interest" description="Disordered" evidence="7">
    <location>
        <begin position="71"/>
        <end position="101"/>
    </location>
</feature>
<evidence type="ECO:0000256" key="1">
    <source>
        <dbReference type="ARBA" id="ARBA00004236"/>
    </source>
</evidence>
<feature type="transmembrane region" description="Helical" evidence="8">
    <location>
        <begin position="29"/>
        <end position="47"/>
    </location>
</feature>
<dbReference type="InterPro" id="IPR050051">
    <property type="entry name" value="EccE_dom"/>
</dbReference>
<dbReference type="Pfam" id="PF11203">
    <property type="entry name" value="EccE"/>
    <property type="match status" value="1"/>
</dbReference>
<accession>A0ABW0ZB35</accession>
<evidence type="ECO:0000256" key="6">
    <source>
        <dbReference type="ARBA" id="ARBA00023136"/>
    </source>
</evidence>
<evidence type="ECO:0000256" key="4">
    <source>
        <dbReference type="ARBA" id="ARBA00022692"/>
    </source>
</evidence>
<feature type="region of interest" description="Disordered" evidence="7">
    <location>
        <begin position="125"/>
        <end position="151"/>
    </location>
</feature>
<evidence type="ECO:0000259" key="9">
    <source>
        <dbReference type="Pfam" id="PF11203"/>
    </source>
</evidence>
<comment type="caution">
    <text evidence="10">The sequence shown here is derived from an EMBL/GenBank/DDBJ whole genome shotgun (WGS) entry which is preliminary data.</text>
</comment>
<dbReference type="EMBL" id="JBHSPB010000043">
    <property type="protein sequence ID" value="MFC5725003.1"/>
    <property type="molecule type" value="Genomic_DNA"/>
</dbReference>
<comment type="subcellular location">
    <subcellularLocation>
        <location evidence="1">Cell membrane</location>
    </subcellularLocation>
</comment>
<organism evidence="10 11">
    <name type="scientific">Streptomyces gamaensis</name>
    <dbReference type="NCBI Taxonomy" id="1763542"/>
    <lineage>
        <taxon>Bacteria</taxon>
        <taxon>Bacillati</taxon>
        <taxon>Actinomycetota</taxon>
        <taxon>Actinomycetes</taxon>
        <taxon>Kitasatosporales</taxon>
        <taxon>Streptomycetaceae</taxon>
        <taxon>Streptomyces</taxon>
    </lineage>
</organism>
<feature type="compositionally biased region" description="Low complexity" evidence="7">
    <location>
        <begin position="71"/>
        <end position="90"/>
    </location>
</feature>
<evidence type="ECO:0000256" key="5">
    <source>
        <dbReference type="ARBA" id="ARBA00022989"/>
    </source>
</evidence>
<keyword evidence="4 8" id="KW-0812">Transmembrane</keyword>
<evidence type="ECO:0000256" key="3">
    <source>
        <dbReference type="ARBA" id="ARBA00022475"/>
    </source>
</evidence>
<feature type="compositionally biased region" description="Low complexity" evidence="7">
    <location>
        <begin position="125"/>
        <end position="149"/>
    </location>
</feature>
<protein>
    <submittedName>
        <fullName evidence="10">Type VII secretion protein EccE</fullName>
    </submittedName>
</protein>
<evidence type="ECO:0000256" key="8">
    <source>
        <dbReference type="SAM" id="Phobius"/>
    </source>
</evidence>
<keyword evidence="6 8" id="KW-0472">Membrane</keyword>
<dbReference type="NCBIfam" id="TIGR03923">
    <property type="entry name" value="T7SS_EccE"/>
    <property type="match status" value="1"/>
</dbReference>
<keyword evidence="5 8" id="KW-1133">Transmembrane helix</keyword>
<dbReference type="Proteomes" id="UP001596083">
    <property type="component" value="Unassembled WGS sequence"/>
</dbReference>
<name>A0ABW0ZB35_9ACTN</name>
<gene>
    <name evidence="10" type="primary">eccE</name>
    <name evidence="10" type="ORF">ACFP1Z_33165</name>
</gene>
<reference evidence="11" key="1">
    <citation type="journal article" date="2019" name="Int. J. Syst. Evol. Microbiol.">
        <title>The Global Catalogue of Microorganisms (GCM) 10K type strain sequencing project: providing services to taxonomists for standard genome sequencing and annotation.</title>
        <authorList>
            <consortium name="The Broad Institute Genomics Platform"/>
            <consortium name="The Broad Institute Genome Sequencing Center for Infectious Disease"/>
            <person name="Wu L."/>
            <person name="Ma J."/>
        </authorList>
    </citation>
    <scope>NUCLEOTIDE SEQUENCE [LARGE SCALE GENOMIC DNA]</scope>
    <source>
        <strain evidence="11">CGMCC 4.7304</strain>
    </source>
</reference>
<sequence length="479" mass="48671">MRLYQLVLVEVAAALVLLAWVAPGGGRGLLVAAVAVAALLAVPALVYRGRRPLVEWLVAAHGMRRRVRRSAVGVRSGGRHAAGVPAAPGMPGAGAPGASAAPVPGEGRYAAGAAAAVPDLPGAASGAVRAGGARRSGGTAAPPGAPATADTVIPPARTVAPALAPVVECEPALRTGSFTDRSGRTVGVIGDGTFVTAVLRIDPAEGPLRAPRAQSALPLALLRDGMEVDGIRLESVQVVQHTLPAPAPQLEAEALAARNYAPLHGMSGSPAARLTWVALKLDPELCPDAVAARGGGEAGARRCVLRAADQLASRLRGAGFRAVVLSEGGLAAAVATAANVNPVATAQSDQSVRAGAPARRTAELPRAWRCDDRWHTTYGVGRPPRPGAAPLPQLAASLTSIPALSTTLSVTLGRGRVRDGQHVPTLTGHIRVTGRSADELAASRRELERAARSVRVGLVRLDHEQVPGVLATLPLGGTR</sequence>